<dbReference type="InterPro" id="IPR013529">
    <property type="entry name" value="Glyco_hydro_42_N"/>
</dbReference>
<proteinExistence type="inferred from homology"/>
<dbReference type="SUPFAM" id="SSF51445">
    <property type="entry name" value="(Trans)glycosidases"/>
    <property type="match status" value="1"/>
</dbReference>
<dbReference type="PIRSF" id="PIRSF001084">
    <property type="entry name" value="B-galactosidase"/>
    <property type="match status" value="1"/>
</dbReference>
<name>A0ABP9SGQ6_9ACTN</name>
<reference evidence="11" key="1">
    <citation type="journal article" date="2019" name="Int. J. Syst. Evol. Microbiol.">
        <title>The Global Catalogue of Microorganisms (GCM) 10K type strain sequencing project: providing services to taxonomists for standard genome sequencing and annotation.</title>
        <authorList>
            <consortium name="The Broad Institute Genomics Platform"/>
            <consortium name="The Broad Institute Genome Sequencing Center for Infectious Disease"/>
            <person name="Wu L."/>
            <person name="Ma J."/>
        </authorList>
    </citation>
    <scope>NUCLEOTIDE SEQUENCE [LARGE SCALE GENOMIC DNA]</scope>
    <source>
        <strain evidence="11">JCM 18304</strain>
    </source>
</reference>
<dbReference type="RefSeq" id="WP_345635969.1">
    <property type="nucleotide sequence ID" value="NZ_BAABJQ010000025.1"/>
</dbReference>
<dbReference type="Pfam" id="PF08532">
    <property type="entry name" value="Glyco_hydro_42M"/>
    <property type="match status" value="1"/>
</dbReference>
<evidence type="ECO:0000259" key="8">
    <source>
        <dbReference type="Pfam" id="PF08532"/>
    </source>
</evidence>
<dbReference type="Gene3D" id="3.40.50.880">
    <property type="match status" value="1"/>
</dbReference>
<evidence type="ECO:0000256" key="2">
    <source>
        <dbReference type="ARBA" id="ARBA00005940"/>
    </source>
</evidence>
<sequence>MTEPRGAIALPKIMFGGDYNPEQWPREVWAEDLKLMVGAGVSLVTAGIFSWAAVEPRQGEYDFGWFDEVMDNLAATGIGVSLATMTASPPPWLSHRYPEILPQRADGTRLWPGARQHYCPSSPVYREHAGRLVEQLATRYGNHPALSIWHIGNEYGCHTRQCFCDVSGVDFRRWLRERYGDLDALNAAWSTTFWSQRYGDWDEIYPPRTAPTLGNPAQRLDFARFSDDAILRCYLTERDIIRRHTPDIPVTTNFIGLVHQPIDSYRWAAEQDVVSLDSYPDPYDPRAHVEAAFGYDLVRSARAGQPWLLMEQAPSAVNWRERNAPKPPGTMRLWSWQAVAQGADAVLFFQWRQAAGGAEKFHSAMVPHGGVDTRTHREVQALGRELAGVAEVAGTRVRADVALLHDWDSWRALDAPAHPAVLDLMEAHRAHYAPLFDAHVTCDIVPPDADLSGYRLVVVPNLYLLRAADARRLTEYVAGGGHLVVSFFTGIVDECERAYLGGYPAPLREVLGLRVDEFWPLPVDGTVELDLAGRRHTGTVWSEWIELEGAEVVAGFTGDLAGRPAVTRHAYGRGVAWYLGTRPDPAAMRELLDRVCGDAGVAPALPDLPEGVQAVTRHGADHSYLFLLNHGARPVRVALPAPAVNLLAERSDEVGPGAAGSGAVDSGAVDSVTLEPRGVAVLRGPVN</sequence>
<keyword evidence="11" id="KW-1185">Reference proteome</keyword>
<evidence type="ECO:0000313" key="10">
    <source>
        <dbReference type="EMBL" id="GAA5196077.1"/>
    </source>
</evidence>
<feature type="domain" description="Glycoside hydrolase family 42 N-terminal" evidence="7">
    <location>
        <begin position="18"/>
        <end position="387"/>
    </location>
</feature>
<dbReference type="Gene3D" id="3.20.20.80">
    <property type="entry name" value="Glycosidases"/>
    <property type="match status" value="1"/>
</dbReference>
<keyword evidence="5 6" id="KW-0326">Glycosidase</keyword>
<dbReference type="InterPro" id="IPR013780">
    <property type="entry name" value="Glyco_hydro_b"/>
</dbReference>
<dbReference type="PANTHER" id="PTHR36447">
    <property type="entry name" value="BETA-GALACTOSIDASE GANA"/>
    <property type="match status" value="1"/>
</dbReference>
<dbReference type="Pfam" id="PF02449">
    <property type="entry name" value="Glyco_hydro_42"/>
    <property type="match status" value="1"/>
</dbReference>
<evidence type="ECO:0000256" key="6">
    <source>
        <dbReference type="PIRNR" id="PIRNR001084"/>
    </source>
</evidence>
<protein>
    <recommendedName>
        <fullName evidence="3 6">Beta-galactosidase</fullName>
        <shortName evidence="6">Beta-gal</shortName>
        <ecNumber evidence="3 6">3.2.1.23</ecNumber>
    </recommendedName>
</protein>
<dbReference type="EMBL" id="BAABJQ010000025">
    <property type="protein sequence ID" value="GAA5196077.1"/>
    <property type="molecule type" value="Genomic_DNA"/>
</dbReference>
<feature type="domain" description="Beta-galactosidase C-terminal" evidence="9">
    <location>
        <begin position="611"/>
        <end position="650"/>
    </location>
</feature>
<accession>A0ABP9SGQ6</accession>
<dbReference type="EC" id="3.2.1.23" evidence="3 6"/>
<feature type="domain" description="Beta-galactosidase trimerisation" evidence="8">
    <location>
        <begin position="399"/>
        <end position="601"/>
    </location>
</feature>
<dbReference type="CDD" id="cd03143">
    <property type="entry name" value="A4_beta-galactosidase_middle_domain"/>
    <property type="match status" value="1"/>
</dbReference>
<evidence type="ECO:0000256" key="4">
    <source>
        <dbReference type="ARBA" id="ARBA00022801"/>
    </source>
</evidence>
<dbReference type="Pfam" id="PF08533">
    <property type="entry name" value="Glyco_hydro_42C"/>
    <property type="match status" value="1"/>
</dbReference>
<comment type="catalytic activity">
    <reaction evidence="1 6">
        <text>Hydrolysis of terminal non-reducing beta-D-galactose residues in beta-D-galactosides.</text>
        <dbReference type="EC" id="3.2.1.23"/>
    </reaction>
</comment>
<comment type="similarity">
    <text evidence="2 6">Belongs to the glycosyl hydrolase 42 family.</text>
</comment>
<evidence type="ECO:0000259" key="9">
    <source>
        <dbReference type="Pfam" id="PF08533"/>
    </source>
</evidence>
<evidence type="ECO:0000256" key="5">
    <source>
        <dbReference type="ARBA" id="ARBA00023295"/>
    </source>
</evidence>
<evidence type="ECO:0000256" key="3">
    <source>
        <dbReference type="ARBA" id="ARBA00012756"/>
    </source>
</evidence>
<dbReference type="Proteomes" id="UP001501570">
    <property type="component" value="Unassembled WGS sequence"/>
</dbReference>
<evidence type="ECO:0000256" key="1">
    <source>
        <dbReference type="ARBA" id="ARBA00001412"/>
    </source>
</evidence>
<keyword evidence="4 6" id="KW-0378">Hydrolase</keyword>
<organism evidence="10 11">
    <name type="scientific">Rugosimonospora acidiphila</name>
    <dbReference type="NCBI Taxonomy" id="556531"/>
    <lineage>
        <taxon>Bacteria</taxon>
        <taxon>Bacillati</taxon>
        <taxon>Actinomycetota</taxon>
        <taxon>Actinomycetes</taxon>
        <taxon>Micromonosporales</taxon>
        <taxon>Micromonosporaceae</taxon>
        <taxon>Rugosimonospora</taxon>
    </lineage>
</organism>
<dbReference type="InterPro" id="IPR003476">
    <property type="entry name" value="Glyco_hydro_42"/>
</dbReference>
<comment type="caution">
    <text evidence="10">The sequence shown here is derived from an EMBL/GenBank/DDBJ whole genome shotgun (WGS) entry which is preliminary data.</text>
</comment>
<gene>
    <name evidence="10" type="ORF">GCM10023322_64170</name>
</gene>
<dbReference type="SUPFAM" id="SSF52317">
    <property type="entry name" value="Class I glutamine amidotransferase-like"/>
    <property type="match status" value="1"/>
</dbReference>
<dbReference type="InterPro" id="IPR013738">
    <property type="entry name" value="Beta_galactosidase_Trimer"/>
</dbReference>
<dbReference type="InterPro" id="IPR017853">
    <property type="entry name" value="GH"/>
</dbReference>
<dbReference type="PANTHER" id="PTHR36447:SF1">
    <property type="entry name" value="BETA-GALACTOSIDASE GANA"/>
    <property type="match status" value="1"/>
</dbReference>
<evidence type="ECO:0000313" key="11">
    <source>
        <dbReference type="Proteomes" id="UP001501570"/>
    </source>
</evidence>
<dbReference type="InterPro" id="IPR013739">
    <property type="entry name" value="Beta_galactosidase_C"/>
</dbReference>
<dbReference type="InterPro" id="IPR029062">
    <property type="entry name" value="Class_I_gatase-like"/>
</dbReference>
<evidence type="ECO:0000259" key="7">
    <source>
        <dbReference type="Pfam" id="PF02449"/>
    </source>
</evidence>
<dbReference type="Gene3D" id="2.60.40.1180">
    <property type="entry name" value="Golgi alpha-mannosidase II"/>
    <property type="match status" value="1"/>
</dbReference>